<dbReference type="EC" id="1.3.5.1" evidence="4"/>
<evidence type="ECO:0000256" key="8">
    <source>
        <dbReference type="ARBA" id="ARBA00022723"/>
    </source>
</evidence>
<dbReference type="GO" id="GO:0051539">
    <property type="term" value="F:4 iron, 4 sulfur cluster binding"/>
    <property type="evidence" value="ECO:0007669"/>
    <property type="project" value="UniProtKB-KW"/>
</dbReference>
<dbReference type="InterPro" id="IPR006058">
    <property type="entry name" value="2Fe2S_fd_BS"/>
</dbReference>
<dbReference type="InterPro" id="IPR017896">
    <property type="entry name" value="4Fe4S_Fe-S-bd"/>
</dbReference>
<dbReference type="Pfam" id="PF13183">
    <property type="entry name" value="Fer4_8"/>
    <property type="match status" value="1"/>
</dbReference>
<comment type="caution">
    <text evidence="16">The sequence shown here is derived from an EMBL/GenBank/DDBJ whole genome shotgun (WGS) entry which is preliminary data.</text>
</comment>
<dbReference type="Pfam" id="PF13085">
    <property type="entry name" value="Fer2_3"/>
    <property type="match status" value="1"/>
</dbReference>
<evidence type="ECO:0000256" key="6">
    <source>
        <dbReference type="ARBA" id="ARBA00022532"/>
    </source>
</evidence>
<dbReference type="AlphaFoldDB" id="A0A1F6GMN2"/>
<comment type="cofactor">
    <cofactor evidence="1">
        <name>[3Fe-4S] cluster</name>
        <dbReference type="ChEBI" id="CHEBI:21137"/>
    </cofactor>
</comment>
<dbReference type="PANTHER" id="PTHR11921">
    <property type="entry name" value="SUCCINATE DEHYDROGENASE IRON-SULFUR PROTEIN"/>
    <property type="match status" value="1"/>
</dbReference>
<dbReference type="InterPro" id="IPR009051">
    <property type="entry name" value="Helical_ferredxn"/>
</dbReference>
<dbReference type="GO" id="GO:0051537">
    <property type="term" value="F:2 iron, 2 sulfur cluster binding"/>
    <property type="evidence" value="ECO:0007669"/>
    <property type="project" value="UniProtKB-KW"/>
</dbReference>
<evidence type="ECO:0000256" key="1">
    <source>
        <dbReference type="ARBA" id="ARBA00001927"/>
    </source>
</evidence>
<keyword evidence="5" id="KW-0004">4Fe-4S</keyword>
<evidence type="ECO:0000256" key="14">
    <source>
        <dbReference type="ARBA" id="ARBA00066269"/>
    </source>
</evidence>
<dbReference type="InterPro" id="IPR012675">
    <property type="entry name" value="Beta-grasp_dom_sf"/>
</dbReference>
<sequence length="251" mass="28776">MNPSAEKNPTQAPRDLTFRILRYNQHLPGDKPRVQEYHLQEALGMTIFIALNWIREHQDPTLQFDFVCRAGICGSCGMIVNGEPRLACRTLTRSYENPEITLLPMPVFELIADLSVNTGKDMRRMAERVESWIHDPEQDKIDISALEPAMEPEVAEEIYELERCIECGICLAACGTRRMRKDFLGAAGFMRVARFYKDPRDKRTADDFYEVLGDEHGVFGCMTLLGCEDYCPKQLPHQEQIAFLRRKLAST</sequence>
<dbReference type="EMBL" id="MFNF01000057">
    <property type="protein sequence ID" value="OGG99362.1"/>
    <property type="molecule type" value="Genomic_DNA"/>
</dbReference>
<dbReference type="InterPro" id="IPR017900">
    <property type="entry name" value="4Fe4S_Fe_S_CS"/>
</dbReference>
<dbReference type="InterPro" id="IPR050573">
    <property type="entry name" value="SDH/FRD_Iron-Sulfur"/>
</dbReference>
<comment type="cofactor">
    <cofactor evidence="2">
        <name>[4Fe-4S] cluster</name>
        <dbReference type="ChEBI" id="CHEBI:49883"/>
    </cofactor>
</comment>
<dbReference type="GO" id="GO:0051538">
    <property type="term" value="F:3 iron, 4 sulfur cluster binding"/>
    <property type="evidence" value="ECO:0007669"/>
    <property type="project" value="UniProtKB-KW"/>
</dbReference>
<dbReference type="PROSITE" id="PS51379">
    <property type="entry name" value="4FE4S_FER_2"/>
    <property type="match status" value="1"/>
</dbReference>
<evidence type="ECO:0000256" key="13">
    <source>
        <dbReference type="ARBA" id="ARBA00034078"/>
    </source>
</evidence>
<dbReference type="GO" id="GO:0022904">
    <property type="term" value="P:respiratory electron transport chain"/>
    <property type="evidence" value="ECO:0007669"/>
    <property type="project" value="TreeGrafter"/>
</dbReference>
<dbReference type="GO" id="GO:0008177">
    <property type="term" value="F:succinate dehydrogenase (quinone) activity"/>
    <property type="evidence" value="ECO:0007669"/>
    <property type="project" value="UniProtKB-EC"/>
</dbReference>
<evidence type="ECO:0000313" key="17">
    <source>
        <dbReference type="Proteomes" id="UP000177583"/>
    </source>
</evidence>
<keyword evidence="11" id="KW-0411">Iron-sulfur</keyword>
<dbReference type="PANTHER" id="PTHR11921:SF36">
    <property type="entry name" value="FUMARATE REDUCTASE IRON-SULFUR SUBUNIT"/>
    <property type="match status" value="1"/>
</dbReference>
<comment type="similarity">
    <text evidence="3">Belongs to the succinate dehydrogenase/fumarate reductase iron-sulfur protein family.</text>
</comment>
<dbReference type="Proteomes" id="UP000177583">
    <property type="component" value="Unassembled WGS sequence"/>
</dbReference>
<keyword evidence="10" id="KW-0408">Iron</keyword>
<dbReference type="GO" id="GO:0009055">
    <property type="term" value="F:electron transfer activity"/>
    <property type="evidence" value="ECO:0007669"/>
    <property type="project" value="InterPro"/>
</dbReference>
<keyword evidence="12" id="KW-0003">3Fe-4S</keyword>
<evidence type="ECO:0000256" key="10">
    <source>
        <dbReference type="ARBA" id="ARBA00023004"/>
    </source>
</evidence>
<keyword evidence="6" id="KW-0816">Tricarboxylic acid cycle</keyword>
<evidence type="ECO:0000256" key="9">
    <source>
        <dbReference type="ARBA" id="ARBA00023002"/>
    </source>
</evidence>
<proteinExistence type="inferred from homology"/>
<dbReference type="InterPro" id="IPR004489">
    <property type="entry name" value="Succ_DH/fum_Rdtase_Fe-S"/>
</dbReference>
<feature type="domain" description="4Fe-4S ferredoxin-type" evidence="15">
    <location>
        <begin position="155"/>
        <end position="184"/>
    </location>
</feature>
<dbReference type="GO" id="GO:0006099">
    <property type="term" value="P:tricarboxylic acid cycle"/>
    <property type="evidence" value="ECO:0007669"/>
    <property type="project" value="UniProtKB-KW"/>
</dbReference>
<evidence type="ECO:0000256" key="12">
    <source>
        <dbReference type="ARBA" id="ARBA00023291"/>
    </source>
</evidence>
<gene>
    <name evidence="16" type="primary">frdB</name>
    <name evidence="16" type="ORF">A2557_12230</name>
</gene>
<dbReference type="PROSITE" id="PS00198">
    <property type="entry name" value="4FE4S_FER_1"/>
    <property type="match status" value="1"/>
</dbReference>
<protein>
    <recommendedName>
        <fullName evidence="4">succinate dehydrogenase</fullName>
        <ecNumber evidence="4">1.3.5.1</ecNumber>
    </recommendedName>
</protein>
<comment type="cofactor">
    <cofactor evidence="13">
        <name>[2Fe-2S] cluster</name>
        <dbReference type="ChEBI" id="CHEBI:190135"/>
    </cofactor>
</comment>
<dbReference type="PROSITE" id="PS00197">
    <property type="entry name" value="2FE2S_FER_1"/>
    <property type="match status" value="1"/>
</dbReference>
<reference evidence="16 17" key="1">
    <citation type="journal article" date="2016" name="Nat. Commun.">
        <title>Thousands of microbial genomes shed light on interconnected biogeochemical processes in an aquifer system.</title>
        <authorList>
            <person name="Anantharaman K."/>
            <person name="Brown C.T."/>
            <person name="Hug L.A."/>
            <person name="Sharon I."/>
            <person name="Castelle C.J."/>
            <person name="Probst A.J."/>
            <person name="Thomas B.C."/>
            <person name="Singh A."/>
            <person name="Wilkins M.J."/>
            <person name="Karaoz U."/>
            <person name="Brodie E.L."/>
            <person name="Williams K.H."/>
            <person name="Hubbard S.S."/>
            <person name="Banfield J.F."/>
        </authorList>
    </citation>
    <scope>NUCLEOTIDE SEQUENCE [LARGE SCALE GENOMIC DNA]</scope>
</reference>
<evidence type="ECO:0000256" key="7">
    <source>
        <dbReference type="ARBA" id="ARBA00022714"/>
    </source>
</evidence>
<comment type="subunit">
    <text evidence="14">Part of an enzyme complex containing three subunits: a flavoprotein (frdA), an iron-sulfur protein (frdB), and diheme cytochrome b (frdC).</text>
</comment>
<accession>A0A1F6GMN2</accession>
<keyword evidence="9" id="KW-0560">Oxidoreductase</keyword>
<name>A0A1F6GMN2_9PROT</name>
<evidence type="ECO:0000256" key="4">
    <source>
        <dbReference type="ARBA" id="ARBA00012792"/>
    </source>
</evidence>
<dbReference type="NCBIfam" id="TIGR00384">
    <property type="entry name" value="dhsB"/>
    <property type="match status" value="1"/>
</dbReference>
<evidence type="ECO:0000259" key="15">
    <source>
        <dbReference type="PROSITE" id="PS51379"/>
    </source>
</evidence>
<evidence type="ECO:0000256" key="5">
    <source>
        <dbReference type="ARBA" id="ARBA00022485"/>
    </source>
</evidence>
<evidence type="ECO:0000256" key="11">
    <source>
        <dbReference type="ARBA" id="ARBA00023014"/>
    </source>
</evidence>
<organism evidence="16 17">
    <name type="scientific">Candidatus Lambdaproteobacteria bacterium RIFOXYD2_FULL_56_26</name>
    <dbReference type="NCBI Taxonomy" id="1817773"/>
    <lineage>
        <taxon>Bacteria</taxon>
        <taxon>Pseudomonadati</taxon>
        <taxon>Pseudomonadota</taxon>
        <taxon>Candidatus Lambdaproteobacteria</taxon>
    </lineage>
</organism>
<dbReference type="NCBIfam" id="NF010071">
    <property type="entry name" value="PRK13552.1"/>
    <property type="match status" value="1"/>
</dbReference>
<dbReference type="GO" id="GO:0046872">
    <property type="term" value="F:metal ion binding"/>
    <property type="evidence" value="ECO:0007669"/>
    <property type="project" value="UniProtKB-KW"/>
</dbReference>
<dbReference type="Gene3D" id="3.10.20.30">
    <property type="match status" value="1"/>
</dbReference>
<dbReference type="InterPro" id="IPR025192">
    <property type="entry name" value="Succ_DH/fum_Rdtase_N"/>
</dbReference>
<evidence type="ECO:0000313" key="16">
    <source>
        <dbReference type="EMBL" id="OGG99362.1"/>
    </source>
</evidence>
<evidence type="ECO:0000256" key="2">
    <source>
        <dbReference type="ARBA" id="ARBA00001966"/>
    </source>
</evidence>
<keyword evidence="7" id="KW-0001">2Fe-2S</keyword>
<dbReference type="FunFam" id="1.10.1060.10:FF:000003">
    <property type="entry name" value="Succinate dehydrogenase iron-sulfur subunit"/>
    <property type="match status" value="1"/>
</dbReference>
<keyword evidence="8" id="KW-0479">Metal-binding</keyword>
<dbReference type="SUPFAM" id="SSF46548">
    <property type="entry name" value="alpha-helical ferredoxin"/>
    <property type="match status" value="1"/>
</dbReference>
<dbReference type="InterPro" id="IPR036010">
    <property type="entry name" value="2Fe-2S_ferredoxin-like_sf"/>
</dbReference>
<dbReference type="Gene3D" id="1.10.1060.10">
    <property type="entry name" value="Alpha-helical ferredoxin"/>
    <property type="match status" value="1"/>
</dbReference>
<dbReference type="SUPFAM" id="SSF54292">
    <property type="entry name" value="2Fe-2S ferredoxin-like"/>
    <property type="match status" value="1"/>
</dbReference>
<evidence type="ECO:0000256" key="3">
    <source>
        <dbReference type="ARBA" id="ARBA00009433"/>
    </source>
</evidence>